<keyword evidence="3" id="KW-0963">Cytoplasm</keyword>
<keyword evidence="5" id="KW-0378">Hydrolase</keyword>
<evidence type="ECO:0000256" key="3">
    <source>
        <dbReference type="ARBA" id="ARBA00022490"/>
    </source>
</evidence>
<dbReference type="InterPro" id="IPR006549">
    <property type="entry name" value="HAD-SF_hydro_IIIA"/>
</dbReference>
<evidence type="ECO:0000256" key="8">
    <source>
        <dbReference type="SAM" id="MobiDB-lite"/>
    </source>
</evidence>
<dbReference type="Gene3D" id="3.40.50.1000">
    <property type="entry name" value="HAD superfamily/HAD-like"/>
    <property type="match status" value="1"/>
</dbReference>
<keyword evidence="6" id="KW-0119">Carbohydrate metabolism</keyword>
<dbReference type="GO" id="GO:0005737">
    <property type="term" value="C:cytoplasm"/>
    <property type="evidence" value="ECO:0007669"/>
    <property type="project" value="UniProtKB-SubCell"/>
</dbReference>
<dbReference type="AlphaFoldDB" id="A0AAC9LC55"/>
<comment type="subcellular location">
    <subcellularLocation>
        <location evidence="1">Cytoplasm</location>
    </subcellularLocation>
</comment>
<dbReference type="InterPro" id="IPR001173">
    <property type="entry name" value="Glyco_trans_2-like"/>
</dbReference>
<dbReference type="InterPro" id="IPR006543">
    <property type="entry name" value="Histidinol-phos"/>
</dbReference>
<dbReference type="SUPFAM" id="SSF56784">
    <property type="entry name" value="HAD-like"/>
    <property type="match status" value="1"/>
</dbReference>
<keyword evidence="11" id="KW-1185">Reference proteome</keyword>
<sequence>MIDYSVVIPTTGRDSLWRLLAALDAAVGPPPREILVVDDRPGGEELRLPPSIRLLRSGGRGPAAARNTGWRQAGGEWIAFLDDDVITDADWPARLAGDLTGLDDLVGASEAEIVVPLPADRRPTDDERGTAGLARARWITADMAYRRSALAAVGGFDERFPRAYREDADLAMRVRLAGYEIVRGDRATTHPVRRASLLASVRAQRGNADDVLMRRTHGARWRERIGEGPGRLRLHVLTIGAAALGGLFAVTGRRRAAAGCAAIWAALTGEFAARRIGPGPRTAAEVGRMLVTSVLIPPAACLHRLRGEIRHRRRHSGGPLHGSGGGPLDAYSGGPLDGSGGGPLHGSGGGPLNAYSGRPPHGHSGGPREAHRGRSRPPQALLFDRDDTLIGDVPGLTDPAGVHPMPGAVEALRMSREAGIRVGVVSNQAGVAGGLISADQLAEVNSRVEALLGPFQTWQVCVHGPQDGCDCRKPAPGMVYRAAAALGVDVESCVVIGDTGADVAAAAAAGARGILVPTARTRRAEIAKARAEAAVAEDIVAAVALALAGVR</sequence>
<dbReference type="Pfam" id="PF00535">
    <property type="entry name" value="Glycos_transf_2"/>
    <property type="match status" value="1"/>
</dbReference>
<evidence type="ECO:0000256" key="6">
    <source>
        <dbReference type="ARBA" id="ARBA00023277"/>
    </source>
</evidence>
<dbReference type="Proteomes" id="UP000185511">
    <property type="component" value="Chromosome"/>
</dbReference>
<dbReference type="NCBIfam" id="TIGR01656">
    <property type="entry name" value="Histidinol-ppas"/>
    <property type="match status" value="1"/>
</dbReference>
<feature type="region of interest" description="Disordered" evidence="8">
    <location>
        <begin position="312"/>
        <end position="376"/>
    </location>
</feature>
<dbReference type="KEGG" id="acad:UA74_10410"/>
<dbReference type="InterPro" id="IPR023214">
    <property type="entry name" value="HAD_sf"/>
</dbReference>
<evidence type="ECO:0000256" key="4">
    <source>
        <dbReference type="ARBA" id="ARBA00022723"/>
    </source>
</evidence>
<evidence type="ECO:0000313" key="11">
    <source>
        <dbReference type="Proteomes" id="UP000185511"/>
    </source>
</evidence>
<evidence type="ECO:0000259" key="9">
    <source>
        <dbReference type="Pfam" id="PF00535"/>
    </source>
</evidence>
<dbReference type="Gene3D" id="3.90.550.10">
    <property type="entry name" value="Spore Coat Polysaccharide Biosynthesis Protein SpsA, Chain A"/>
    <property type="match status" value="1"/>
</dbReference>
<evidence type="ECO:0000256" key="7">
    <source>
        <dbReference type="ARBA" id="ARBA00031828"/>
    </source>
</evidence>
<accession>A0AAC9LC55</accession>
<comment type="similarity">
    <text evidence="2">Belongs to the GmhB family.</text>
</comment>
<dbReference type="GO" id="GO:0016791">
    <property type="term" value="F:phosphatase activity"/>
    <property type="evidence" value="ECO:0007669"/>
    <property type="project" value="InterPro"/>
</dbReference>
<dbReference type="InterPro" id="IPR004446">
    <property type="entry name" value="Heptose_bisP_phosphatase"/>
</dbReference>
<dbReference type="NCBIfam" id="TIGR01662">
    <property type="entry name" value="HAD-SF-IIIA"/>
    <property type="match status" value="1"/>
</dbReference>
<evidence type="ECO:0000256" key="1">
    <source>
        <dbReference type="ARBA" id="ARBA00004496"/>
    </source>
</evidence>
<keyword evidence="4" id="KW-0479">Metal-binding</keyword>
<dbReference type="PANTHER" id="PTHR42891">
    <property type="entry name" value="D-GLYCERO-BETA-D-MANNO-HEPTOSE-1,7-BISPHOSPHATE 7-PHOSPHATASE"/>
    <property type="match status" value="1"/>
</dbReference>
<feature type="domain" description="Glycosyltransferase 2-like" evidence="9">
    <location>
        <begin position="5"/>
        <end position="100"/>
    </location>
</feature>
<name>A0AAC9LC55_9PSEU</name>
<evidence type="ECO:0000313" key="10">
    <source>
        <dbReference type="EMBL" id="APU14145.1"/>
    </source>
</evidence>
<gene>
    <name evidence="10" type="ORF">UA74_10410</name>
</gene>
<protein>
    <recommendedName>
        <fullName evidence="7">D,D-heptose 1,7-bisphosphate phosphatase</fullName>
    </recommendedName>
</protein>
<dbReference type="GO" id="GO:0046872">
    <property type="term" value="F:metal ion binding"/>
    <property type="evidence" value="ECO:0007669"/>
    <property type="project" value="UniProtKB-KW"/>
</dbReference>
<organism evidence="10 11">
    <name type="scientific">Actinoalloteichus fjordicus</name>
    <dbReference type="NCBI Taxonomy" id="1612552"/>
    <lineage>
        <taxon>Bacteria</taxon>
        <taxon>Bacillati</taxon>
        <taxon>Actinomycetota</taxon>
        <taxon>Actinomycetes</taxon>
        <taxon>Pseudonocardiales</taxon>
        <taxon>Pseudonocardiaceae</taxon>
        <taxon>Actinoalloteichus</taxon>
    </lineage>
</organism>
<dbReference type="EMBL" id="CP016076">
    <property type="protein sequence ID" value="APU14145.1"/>
    <property type="molecule type" value="Genomic_DNA"/>
</dbReference>
<dbReference type="InterPro" id="IPR029044">
    <property type="entry name" value="Nucleotide-diphossugar_trans"/>
</dbReference>
<dbReference type="SUPFAM" id="SSF53448">
    <property type="entry name" value="Nucleotide-diphospho-sugar transferases"/>
    <property type="match status" value="1"/>
</dbReference>
<dbReference type="RefSeq" id="WP_075764300.1">
    <property type="nucleotide sequence ID" value="NZ_CP016076.1"/>
</dbReference>
<dbReference type="InterPro" id="IPR036412">
    <property type="entry name" value="HAD-like_sf"/>
</dbReference>
<proteinExistence type="inferred from homology"/>
<reference evidence="11" key="1">
    <citation type="submission" date="2016-06" db="EMBL/GenBank/DDBJ databases">
        <title>Complete genome sequence of Actinoalloteichus fjordicus DSM 46855 (=ADI127-17), type strain of the new species Actinoalloteichus fjordicus.</title>
        <authorList>
            <person name="Ruckert C."/>
            <person name="Nouioui I."/>
            <person name="Willmese J."/>
            <person name="van Wezel G."/>
            <person name="Klenk H.-P."/>
            <person name="Kalinowski J."/>
            <person name="Zotchev S.B."/>
        </authorList>
    </citation>
    <scope>NUCLEOTIDE SEQUENCE [LARGE SCALE GENOMIC DNA]</scope>
    <source>
        <strain evidence="11">ADI127-7</strain>
    </source>
</reference>
<feature type="compositionally biased region" description="Gly residues" evidence="8">
    <location>
        <begin position="335"/>
        <end position="351"/>
    </location>
</feature>
<dbReference type="Pfam" id="PF13242">
    <property type="entry name" value="Hydrolase_like"/>
    <property type="match status" value="1"/>
</dbReference>
<evidence type="ECO:0000256" key="5">
    <source>
        <dbReference type="ARBA" id="ARBA00022801"/>
    </source>
</evidence>
<dbReference type="GO" id="GO:0005975">
    <property type="term" value="P:carbohydrate metabolic process"/>
    <property type="evidence" value="ECO:0007669"/>
    <property type="project" value="InterPro"/>
</dbReference>
<evidence type="ECO:0000256" key="2">
    <source>
        <dbReference type="ARBA" id="ARBA00005628"/>
    </source>
</evidence>
<dbReference type="PANTHER" id="PTHR42891:SF1">
    <property type="entry name" value="D-GLYCERO-BETA-D-MANNO-HEPTOSE-1,7-BISPHOSPHATE 7-PHOSPHATASE"/>
    <property type="match status" value="1"/>
</dbReference>